<sequence length="628" mass="68433">MASAALPPPVVAISSEDADHEASPAPSSFLSTPEVARRSSALGATEHALASSPILRGNDLSPMRALSDRPSARNSYRTSIASSFRLSRDLDDLRWDGSPLREDDAMFNGDENTRRGYQAGSESEGEPSQRGPGEHVTYSSLSKRADLILANAKKKLNLLEGNLGRARHSLVIAPQTLSELNRSDSTASTQSAPFLSKDEERLLEKGPKITFGTPRRTAIGAGHSRVFSDTSIPSQSGSTPAGSRSLDYMRNRDFGTRHPLHKASQDLLDNSLDSVPEDQVTTGAKHSTSNEDEPSSRRSSSSSNKDLQSQAEQLRSRISYLQSRSRDSSLRRRSLNGDFNIMSAHAEENEADVEASNATHEPLHTDLDHDPRAEWQRVLEKRATGSDDSGSYIGDEDEDDYEDGKLPDALADEILDEDDPDALDQPHETRNDAFDYEHFILHSIMGNSVRPGSSASSTTASVDHSFDGPEDEAGWIDSSQLNEQLVAPSDDADRSESDSDSDRDDVHDSLNKSWPVPPSVRNSSSTKGTTPASSFRHNRNPSNRSKGSKASASADRRPESEIVAKLIAPAHSPSTAPLVAEDRALFYAVAESFREVCLRLQHGNLGPHDGVDLRQRLEIARRVLKGEL</sequence>
<feature type="compositionally biased region" description="Polar residues" evidence="1">
    <location>
        <begin position="227"/>
        <end position="242"/>
    </location>
</feature>
<feature type="region of interest" description="Disordered" evidence="1">
    <location>
        <begin position="348"/>
        <end position="404"/>
    </location>
</feature>
<organism evidence="2 3">
    <name type="scientific">Carpinus fangiana</name>
    <dbReference type="NCBI Taxonomy" id="176857"/>
    <lineage>
        <taxon>Eukaryota</taxon>
        <taxon>Viridiplantae</taxon>
        <taxon>Streptophyta</taxon>
        <taxon>Embryophyta</taxon>
        <taxon>Tracheophyta</taxon>
        <taxon>Spermatophyta</taxon>
        <taxon>Magnoliopsida</taxon>
        <taxon>eudicotyledons</taxon>
        <taxon>Gunneridae</taxon>
        <taxon>Pentapetalae</taxon>
        <taxon>rosids</taxon>
        <taxon>fabids</taxon>
        <taxon>Fagales</taxon>
        <taxon>Betulaceae</taxon>
        <taxon>Carpinus</taxon>
    </lineage>
</organism>
<feature type="region of interest" description="Disordered" evidence="1">
    <location>
        <begin position="449"/>
        <end position="474"/>
    </location>
</feature>
<dbReference type="OrthoDB" id="3438840at2759"/>
<dbReference type="AlphaFoldDB" id="A0A5N6KRX6"/>
<feature type="compositionally biased region" description="Basic and acidic residues" evidence="1">
    <location>
        <begin position="196"/>
        <end position="207"/>
    </location>
</feature>
<comment type="caution">
    <text evidence="2">The sequence shown here is derived from an EMBL/GenBank/DDBJ whole genome shotgun (WGS) entry which is preliminary data.</text>
</comment>
<feature type="region of interest" description="Disordered" evidence="1">
    <location>
        <begin position="98"/>
        <end position="136"/>
    </location>
</feature>
<evidence type="ECO:0000256" key="1">
    <source>
        <dbReference type="SAM" id="MobiDB-lite"/>
    </source>
</evidence>
<protein>
    <submittedName>
        <fullName evidence="2">Uncharacterized protein</fullName>
    </submittedName>
</protein>
<feature type="compositionally biased region" description="Polar residues" evidence="1">
    <location>
        <begin position="304"/>
        <end position="313"/>
    </location>
</feature>
<feature type="compositionally biased region" description="Polar residues" evidence="1">
    <location>
        <begin position="450"/>
        <end position="462"/>
    </location>
</feature>
<feature type="region of interest" description="Disordered" evidence="1">
    <location>
        <begin position="180"/>
        <end position="249"/>
    </location>
</feature>
<feature type="compositionally biased region" description="Basic and acidic residues" evidence="1">
    <location>
        <begin position="361"/>
        <end position="385"/>
    </location>
</feature>
<evidence type="ECO:0000313" key="2">
    <source>
        <dbReference type="EMBL" id="KAB8339213.1"/>
    </source>
</evidence>
<feature type="compositionally biased region" description="Polar residues" evidence="1">
    <location>
        <begin position="273"/>
        <end position="287"/>
    </location>
</feature>
<feature type="compositionally biased region" description="Polar residues" evidence="1">
    <location>
        <begin position="520"/>
        <end position="551"/>
    </location>
</feature>
<feature type="region of interest" description="Disordered" evidence="1">
    <location>
        <begin position="273"/>
        <end position="331"/>
    </location>
</feature>
<feature type="region of interest" description="Disordered" evidence="1">
    <location>
        <begin position="1"/>
        <end position="74"/>
    </location>
</feature>
<gene>
    <name evidence="2" type="ORF">FH972_022147</name>
</gene>
<keyword evidence="3" id="KW-1185">Reference proteome</keyword>
<proteinExistence type="predicted"/>
<feature type="compositionally biased region" description="Polar residues" evidence="1">
    <location>
        <begin position="180"/>
        <end position="193"/>
    </location>
</feature>
<name>A0A5N6KRX6_9ROSI</name>
<dbReference type="EMBL" id="VIBQ01000010">
    <property type="protein sequence ID" value="KAB8339213.1"/>
    <property type="molecule type" value="Genomic_DNA"/>
</dbReference>
<reference evidence="2 3" key="1">
    <citation type="submission" date="2019-06" db="EMBL/GenBank/DDBJ databases">
        <title>A chromosomal-level reference genome of Carpinus fangiana (Coryloideae, Betulaceae).</title>
        <authorList>
            <person name="Yang X."/>
            <person name="Wang Z."/>
            <person name="Zhang L."/>
            <person name="Hao G."/>
            <person name="Liu J."/>
            <person name="Yang Y."/>
        </authorList>
    </citation>
    <scope>NUCLEOTIDE SEQUENCE [LARGE SCALE GENOMIC DNA]</scope>
    <source>
        <strain evidence="2">Cfa_2016G</strain>
        <tissue evidence="2">Leaf</tissue>
    </source>
</reference>
<evidence type="ECO:0000313" key="3">
    <source>
        <dbReference type="Proteomes" id="UP000327013"/>
    </source>
</evidence>
<accession>A0A5N6KRX6</accession>
<dbReference type="Proteomes" id="UP000327013">
    <property type="component" value="Unassembled WGS sequence"/>
</dbReference>
<feature type="region of interest" description="Disordered" evidence="1">
    <location>
        <begin position="487"/>
        <end position="557"/>
    </location>
</feature>
<feature type="compositionally biased region" description="Pro residues" evidence="1">
    <location>
        <begin position="1"/>
        <end position="10"/>
    </location>
</feature>